<proteinExistence type="predicted"/>
<gene>
    <name evidence="1" type="ORF">LuPra_01094</name>
</gene>
<name>A0A143PHB3_LUTPR</name>
<dbReference type="Proteomes" id="UP000076079">
    <property type="component" value="Chromosome"/>
</dbReference>
<dbReference type="EMBL" id="CP015136">
    <property type="protein sequence ID" value="AMY07911.1"/>
    <property type="molecule type" value="Genomic_DNA"/>
</dbReference>
<dbReference type="AlphaFoldDB" id="A0A143PHB3"/>
<reference evidence="2" key="2">
    <citation type="submission" date="2016-04" db="EMBL/GenBank/DDBJ databases">
        <title>First Complete Genome Sequence of a Subdivision 6 Acidobacterium.</title>
        <authorList>
            <person name="Huang S."/>
            <person name="Vieira S."/>
            <person name="Bunk B."/>
            <person name="Riedel T."/>
            <person name="Sproeer C."/>
            <person name="Overmann J."/>
        </authorList>
    </citation>
    <scope>NUCLEOTIDE SEQUENCE [LARGE SCALE GENOMIC DNA]</scope>
    <source>
        <strain evidence="2">DSM 100886 HEG_-6_39</strain>
    </source>
</reference>
<dbReference type="KEGG" id="abac:LuPra_01094"/>
<sequence>MNATIHDNRTTVYWHRELPPLEAELVAEHIVEATSSRVSGRLAHRDELWDQCYRELMANAERRLVQEVARLGGHFAHVHDEVIHPKHDDAAGEAWLHGRFSYMLYRRPQESR</sequence>
<keyword evidence="2" id="KW-1185">Reference proteome</keyword>
<accession>A0A143PHB3</accession>
<evidence type="ECO:0000313" key="2">
    <source>
        <dbReference type="Proteomes" id="UP000076079"/>
    </source>
</evidence>
<dbReference type="RefSeq" id="WP_110169802.1">
    <property type="nucleotide sequence ID" value="NZ_CP015136.1"/>
</dbReference>
<organism evidence="1 2">
    <name type="scientific">Luteitalea pratensis</name>
    <dbReference type="NCBI Taxonomy" id="1855912"/>
    <lineage>
        <taxon>Bacteria</taxon>
        <taxon>Pseudomonadati</taxon>
        <taxon>Acidobacteriota</taxon>
        <taxon>Vicinamibacteria</taxon>
        <taxon>Vicinamibacterales</taxon>
        <taxon>Vicinamibacteraceae</taxon>
        <taxon>Luteitalea</taxon>
    </lineage>
</organism>
<protein>
    <submittedName>
        <fullName evidence="1">Uncharacterized protein</fullName>
    </submittedName>
</protein>
<evidence type="ECO:0000313" key="1">
    <source>
        <dbReference type="EMBL" id="AMY07911.1"/>
    </source>
</evidence>
<dbReference type="STRING" id="1855912.LuPra_01094"/>
<dbReference type="OrthoDB" id="9036126at2"/>
<reference evidence="1 2" key="1">
    <citation type="journal article" date="2016" name="Genome Announc.">
        <title>First Complete Genome Sequence of a Subdivision 6 Acidobacterium Strain.</title>
        <authorList>
            <person name="Huang S."/>
            <person name="Vieira S."/>
            <person name="Bunk B."/>
            <person name="Riedel T."/>
            <person name="Sproer C."/>
            <person name="Overmann J."/>
        </authorList>
    </citation>
    <scope>NUCLEOTIDE SEQUENCE [LARGE SCALE GENOMIC DNA]</scope>
    <source>
        <strain evidence="2">DSM 100886 HEG_-6_39</strain>
    </source>
</reference>